<dbReference type="SUPFAM" id="SSF55785">
    <property type="entry name" value="PYP-like sensor domain (PAS domain)"/>
    <property type="match status" value="1"/>
</dbReference>
<dbReference type="STRING" id="301302.ERS852420_00919"/>
<dbReference type="PROSITE" id="PS50887">
    <property type="entry name" value="GGDEF"/>
    <property type="match status" value="1"/>
</dbReference>
<dbReference type="PROSITE" id="PS50883">
    <property type="entry name" value="EAL"/>
    <property type="match status" value="1"/>
</dbReference>
<keyword evidence="1" id="KW-0812">Transmembrane</keyword>
<keyword evidence="1" id="KW-1133">Transmembrane helix</keyword>
<dbReference type="RefSeq" id="WP_055067316.1">
    <property type="nucleotide sequence ID" value="NZ_CP173697.1"/>
</dbReference>
<feature type="transmembrane region" description="Helical" evidence="1">
    <location>
        <begin position="6"/>
        <end position="22"/>
    </location>
</feature>
<dbReference type="Gene3D" id="3.20.20.450">
    <property type="entry name" value="EAL domain"/>
    <property type="match status" value="1"/>
</dbReference>
<organism evidence="4 5">
    <name type="scientific">Roseburia faecis</name>
    <dbReference type="NCBI Taxonomy" id="301302"/>
    <lineage>
        <taxon>Bacteria</taxon>
        <taxon>Bacillati</taxon>
        <taxon>Bacillota</taxon>
        <taxon>Clostridia</taxon>
        <taxon>Lachnospirales</taxon>
        <taxon>Lachnospiraceae</taxon>
        <taxon>Roseburia</taxon>
    </lineage>
</organism>
<dbReference type="CDD" id="cd01949">
    <property type="entry name" value="GGDEF"/>
    <property type="match status" value="1"/>
</dbReference>
<dbReference type="Pfam" id="PF00563">
    <property type="entry name" value="EAL"/>
    <property type="match status" value="1"/>
</dbReference>
<dbReference type="EMBL" id="CVRR01000008">
    <property type="protein sequence ID" value="CRL35204.1"/>
    <property type="molecule type" value="Genomic_DNA"/>
</dbReference>
<feature type="transmembrane region" description="Helical" evidence="1">
    <location>
        <begin position="100"/>
        <end position="120"/>
    </location>
</feature>
<evidence type="ECO:0000259" key="2">
    <source>
        <dbReference type="PROSITE" id="PS50883"/>
    </source>
</evidence>
<dbReference type="SMART" id="SM00267">
    <property type="entry name" value="GGDEF"/>
    <property type="match status" value="1"/>
</dbReference>
<dbReference type="PANTHER" id="PTHR33121:SF71">
    <property type="entry name" value="OXYGEN SENSOR PROTEIN DOSP"/>
    <property type="match status" value="1"/>
</dbReference>
<feature type="transmembrane region" description="Helical" evidence="1">
    <location>
        <begin position="140"/>
        <end position="162"/>
    </location>
</feature>
<dbReference type="InterPro" id="IPR001633">
    <property type="entry name" value="EAL_dom"/>
</dbReference>
<dbReference type="InterPro" id="IPR000160">
    <property type="entry name" value="GGDEF_dom"/>
</dbReference>
<accession>A0A0M6WID7</accession>
<evidence type="ECO:0000256" key="1">
    <source>
        <dbReference type="SAM" id="Phobius"/>
    </source>
</evidence>
<dbReference type="Gene3D" id="3.30.450.20">
    <property type="entry name" value="PAS domain"/>
    <property type="match status" value="1"/>
</dbReference>
<dbReference type="OrthoDB" id="9805474at2"/>
<evidence type="ECO:0000259" key="3">
    <source>
        <dbReference type="PROSITE" id="PS50887"/>
    </source>
</evidence>
<dbReference type="InterPro" id="IPR029787">
    <property type="entry name" value="Nucleotide_cyclase"/>
</dbReference>
<dbReference type="InterPro" id="IPR043128">
    <property type="entry name" value="Rev_trsase/Diguanyl_cyclase"/>
</dbReference>
<dbReference type="SMART" id="SM00052">
    <property type="entry name" value="EAL"/>
    <property type="match status" value="1"/>
</dbReference>
<keyword evidence="1" id="KW-0472">Membrane</keyword>
<feature type="transmembrane region" description="Helical" evidence="1">
    <location>
        <begin position="34"/>
        <end position="53"/>
    </location>
</feature>
<feature type="transmembrane region" description="Helical" evidence="1">
    <location>
        <begin position="59"/>
        <end position="79"/>
    </location>
</feature>
<feature type="domain" description="GGDEF" evidence="3">
    <location>
        <begin position="371"/>
        <end position="499"/>
    </location>
</feature>
<dbReference type="Gene3D" id="3.30.70.270">
    <property type="match status" value="1"/>
</dbReference>
<dbReference type="PANTHER" id="PTHR33121">
    <property type="entry name" value="CYCLIC DI-GMP PHOSPHODIESTERASE PDEF"/>
    <property type="match status" value="1"/>
</dbReference>
<evidence type="ECO:0000313" key="5">
    <source>
        <dbReference type="Proteomes" id="UP000049979"/>
    </source>
</evidence>
<proteinExistence type="predicted"/>
<gene>
    <name evidence="4" type="ORF">M72_23251</name>
</gene>
<protein>
    <submittedName>
        <fullName evidence="4">Uncharacterized protein</fullName>
    </submittedName>
</protein>
<reference evidence="5" key="1">
    <citation type="submission" date="2015-05" db="EMBL/GenBank/DDBJ databases">
        <authorList>
            <consortium name="Pathogen Informatics"/>
        </authorList>
    </citation>
    <scope>NUCLEOTIDE SEQUENCE [LARGE SCALE GENOMIC DNA]</scope>
    <source>
        <strain evidence="5">M72</strain>
    </source>
</reference>
<dbReference type="SUPFAM" id="SSF55073">
    <property type="entry name" value="Nucleotide cyclase"/>
    <property type="match status" value="1"/>
</dbReference>
<name>A0A0M6WID7_9FIRM</name>
<feature type="domain" description="EAL" evidence="2">
    <location>
        <begin position="508"/>
        <end position="760"/>
    </location>
</feature>
<dbReference type="InterPro" id="IPR035965">
    <property type="entry name" value="PAS-like_dom_sf"/>
</dbReference>
<dbReference type="Proteomes" id="UP000049979">
    <property type="component" value="Unassembled WGS sequence"/>
</dbReference>
<feature type="transmembrane region" description="Helical" evidence="1">
    <location>
        <begin position="174"/>
        <end position="191"/>
    </location>
</feature>
<keyword evidence="5" id="KW-1185">Reference proteome</keyword>
<dbReference type="InterPro" id="IPR050706">
    <property type="entry name" value="Cyclic-di-GMP_PDE-like"/>
</dbReference>
<evidence type="ECO:0000313" key="4">
    <source>
        <dbReference type="EMBL" id="CRL35204.1"/>
    </source>
</evidence>
<dbReference type="GO" id="GO:0071111">
    <property type="term" value="F:cyclic-guanylate-specific phosphodiesterase activity"/>
    <property type="evidence" value="ECO:0007669"/>
    <property type="project" value="InterPro"/>
</dbReference>
<dbReference type="AlphaFoldDB" id="A0A0M6WID7"/>
<dbReference type="CDD" id="cd01948">
    <property type="entry name" value="EAL"/>
    <property type="match status" value="1"/>
</dbReference>
<dbReference type="SUPFAM" id="SSF141868">
    <property type="entry name" value="EAL domain-like"/>
    <property type="match status" value="1"/>
</dbReference>
<dbReference type="InterPro" id="IPR035919">
    <property type="entry name" value="EAL_sf"/>
</dbReference>
<dbReference type="NCBIfam" id="TIGR00254">
    <property type="entry name" value="GGDEF"/>
    <property type="match status" value="1"/>
</dbReference>
<sequence length="760" mass="87543">MDKLYMILLCLMIVPILICIKYSRKIKSDVASSIVKCLIFAIVTILSNGLSAFSGNETFSYIMEALYRFSFDLMLIYVLQYSQQYTRVFHEVSPFKKGCFIIAYLDGILLFLNIIFHNVFTIETVRFPNFDMYHVADKSIIFYFHYVFAYGLVFCIIASFIIKIIQIPDFYRKKYLPILVLICVITVSKFICGISEFPIDVSLPFFVCAAILICYLTLYRSSRELVDKTLSIVVNEMNNAVICFDINNECVYANERALKIFNSSLDSLSGISEDVQGWIKEHDTNNSASLEWSGQTIIDNKTYYFDIEYRKLFDKKNEYIGFFLNLIDNTEKHIAFEKEKYLATHDTLTGLYNKNYFAQKTSEILNENPDKEWLLICSNIKDFKLVNDLFGLEKGNEVLKMEADLLKAQCGEGSVYGRTGGDKFSICIPKEEFKEQDFMDAIQTMGHAFNNDLYHLHIYVGVYEITDRNEDVSIMCDKANLAIKTLGENYDKSIAYYSDTIFHDTVAEKQLVGDFDKALAEKQFCMYLQPQVTSEGKLLGAEALVRWQHPKRGLIFPGDFIEVFEKTGLIYRLDRFVWELAVQKLAQWQKAGRDDLYISVNISTKDFYYMDVYETITSLVETYKIIPSTLKLEITETAIMTGTAGELEMIERFRKSGFQVEIDDFGSGYSSFNTLKDMDVDVLKIDMGFLRTTRPERLERSMSIINTIISLTKTLGLSVITEGVETKEQIDKLTQMGCGIYQGYYFSKPIPVGQFEDTYL</sequence>
<dbReference type="Pfam" id="PF00990">
    <property type="entry name" value="GGDEF"/>
    <property type="match status" value="1"/>
</dbReference>